<feature type="transmembrane region" description="Helical" evidence="1">
    <location>
        <begin position="306"/>
        <end position="328"/>
    </location>
</feature>
<gene>
    <name evidence="2" type="ORF">EZM97_36225</name>
</gene>
<feature type="transmembrane region" description="Helical" evidence="1">
    <location>
        <begin position="349"/>
        <end position="369"/>
    </location>
</feature>
<keyword evidence="1" id="KW-0472">Membrane</keyword>
<accession>A0A4R0YN31</accession>
<evidence type="ECO:0000313" key="3">
    <source>
        <dbReference type="Proteomes" id="UP000291822"/>
    </source>
</evidence>
<dbReference type="EMBL" id="SJTG01000008">
    <property type="protein sequence ID" value="TCI05963.1"/>
    <property type="molecule type" value="Genomic_DNA"/>
</dbReference>
<dbReference type="RefSeq" id="WP_131152782.1">
    <property type="nucleotide sequence ID" value="NZ_SJTG01000008.1"/>
</dbReference>
<evidence type="ECO:0000313" key="2">
    <source>
        <dbReference type="EMBL" id="TCI05963.1"/>
    </source>
</evidence>
<dbReference type="Pfam" id="PF12412">
    <property type="entry name" value="DUF3667"/>
    <property type="match status" value="1"/>
</dbReference>
<feature type="transmembrane region" description="Helical" evidence="1">
    <location>
        <begin position="86"/>
        <end position="104"/>
    </location>
</feature>
<comment type="caution">
    <text evidence="2">The sequence shown here is derived from an EMBL/GenBank/DDBJ whole genome shotgun (WGS) entry which is preliminary data.</text>
</comment>
<feature type="transmembrane region" description="Helical" evidence="1">
    <location>
        <begin position="242"/>
        <end position="262"/>
    </location>
</feature>
<keyword evidence="1" id="KW-0812">Transmembrane</keyword>
<dbReference type="Proteomes" id="UP000291822">
    <property type="component" value="Unassembled WGS sequence"/>
</dbReference>
<evidence type="ECO:0000256" key="1">
    <source>
        <dbReference type="SAM" id="Phobius"/>
    </source>
</evidence>
<feature type="transmembrane region" description="Helical" evidence="1">
    <location>
        <begin position="274"/>
        <end position="300"/>
    </location>
</feature>
<keyword evidence="1" id="KW-1133">Transmembrane helix</keyword>
<reference evidence="2 3" key="1">
    <citation type="submission" date="2019-02" db="EMBL/GenBank/DDBJ databases">
        <title>Dyella amyloliquefaciens sp. nov., isolated from forest soil.</title>
        <authorList>
            <person name="Gao Z.-H."/>
            <person name="Qiu L.-H."/>
        </authorList>
    </citation>
    <scope>NUCLEOTIDE SEQUENCE [LARGE SCALE GENOMIC DNA]</scope>
    <source>
        <strain evidence="2 3">KACC 12747</strain>
    </source>
</reference>
<dbReference type="InterPro" id="IPR022134">
    <property type="entry name" value="DUF3667"/>
</dbReference>
<organism evidence="2 3">
    <name type="scientific">Dyella soli</name>
    <dbReference type="NCBI Taxonomy" id="522319"/>
    <lineage>
        <taxon>Bacteria</taxon>
        <taxon>Pseudomonadati</taxon>
        <taxon>Pseudomonadota</taxon>
        <taxon>Gammaproteobacteria</taxon>
        <taxon>Lysobacterales</taxon>
        <taxon>Rhodanobacteraceae</taxon>
        <taxon>Dyella</taxon>
    </lineage>
</organism>
<sequence length="370" mass="41716">MKEVVAFEGVHCANCSAPMQGEFCHHCGQSIHTVLRPMHHMMEDTMDMFLHVDGRVVHTLPPLMTKPGFLTLEYFSGRRQRYVAPFRLMFVICLLAFFTLHIAVNRITDRMETAAEVTTGEFAKDTTPDAVRARMSQLETGLTDASADSDIGSKAARKLIKSQRAQANKRLTELGAPSLEGKKSDEESFYVEPVHISWLPDAINNSLTRTARHAAANMSAAMSDGEAAQQARERMVAGAFSALPQTMFVMIPLFALLLKIVYIFKRRLYMEHLIVALHSHAFLFATLLLVALTGMLSTWLKPHAAWTGWIFGIIQFALCTWAPAYLLIMQKRVYRQGWFMTTMKYLFVGWMYIWLLTFALTAASLMAIAH</sequence>
<protein>
    <submittedName>
        <fullName evidence="2">DUF3667 domain-containing protein</fullName>
    </submittedName>
</protein>
<dbReference type="AlphaFoldDB" id="A0A4R0YN31"/>
<proteinExistence type="predicted"/>
<name>A0A4R0YN31_9GAMM</name>
<keyword evidence="3" id="KW-1185">Reference proteome</keyword>